<dbReference type="RefSeq" id="WP_088398203.1">
    <property type="nucleotide sequence ID" value="NZ_JAZGZP010000008.1"/>
</dbReference>
<dbReference type="InterPro" id="IPR024302">
    <property type="entry name" value="SusD-like"/>
</dbReference>
<dbReference type="InterPro" id="IPR011990">
    <property type="entry name" value="TPR-like_helical_dom_sf"/>
</dbReference>
<sequence>MKKHKIIIGIFSIISLFNITSCETFELDKTQDPFNLTPEKSNVDFLFNSIEENFVRQIEGDADYSAGDNWSSGGSTNGDGLSLFGGQLTRIYAMSNTNANSYRSTYQASDSDDEWTNFYTGILLNIRFMNKLAEEQGKYKHIGIGQFIEAYTMTAMVDFYGDIPYSEATLGLSNLNPKLDSGSSIYSKAIELLDKAIINFDKKSTSNPTVEVFYNNNYSNWIKAANTLKMKLYLQTRNVDNNAINKFNNIIASGNYIQNSNEDLVYNWPGKSTSNPDSRHPRYGLNYGSTGASDYMSNWLMGTMSNLSDPRIRYYFYRQRAAVPGQEIPASEQNLACSLQTAPPHYVAGGYTFCNLPNGYWGRDHGDVAGTPPDGFLRTTFGVYPAGGKFDGNNFKDVYDSTKRESIGAQGKGITPILLSSWVHFMKAEVALSQNNTGIAKTEMLTGINESISKVQTFGANDPDLSKDIAFIPTPNSITNYINNIDNAWNNAGITDKWNILAIQQFIANFGNGIETYNYYRRTGYPTTLQPNRDINSGNFVRSLYYPSNAVNNNKNINQKPTQTTTVFWNTNPSPIAN</sequence>
<keyword evidence="1" id="KW-0449">Lipoprotein</keyword>
<evidence type="ECO:0000313" key="1">
    <source>
        <dbReference type="EMBL" id="MFK7000646.1"/>
    </source>
</evidence>
<protein>
    <submittedName>
        <fullName evidence="1">SusD/RagB family nutrient-binding outer membrane lipoprotein</fullName>
    </submittedName>
</protein>
<organism evidence="1 2">
    <name type="scientific">Flavobacterium oreochromis</name>
    <dbReference type="NCBI Taxonomy" id="2906078"/>
    <lineage>
        <taxon>Bacteria</taxon>
        <taxon>Pseudomonadati</taxon>
        <taxon>Bacteroidota</taxon>
        <taxon>Flavobacteriia</taxon>
        <taxon>Flavobacteriales</taxon>
        <taxon>Flavobacteriaceae</taxon>
        <taxon>Flavobacterium</taxon>
    </lineage>
</organism>
<dbReference type="InterPro" id="IPR041662">
    <property type="entry name" value="SusD-like_2"/>
</dbReference>
<accession>A0ABW8P8G6</accession>
<dbReference type="Proteomes" id="UP001621706">
    <property type="component" value="Unassembled WGS sequence"/>
</dbReference>
<dbReference type="Gene3D" id="1.25.40.390">
    <property type="match status" value="2"/>
</dbReference>
<reference evidence="1 2" key="1">
    <citation type="submission" date="2024-02" db="EMBL/GenBank/DDBJ databases">
        <title>Comparative Genomic Analysis of Flavobacterium Species Causing Columnaris Disease of Freshwater Fish in Thailand: Insights into Virulence and Resistance Mechanisms.</title>
        <authorList>
            <person name="Nguyen D."/>
            <person name="Chokmangmeepisarn P."/>
            <person name="Khianchaikhan K."/>
            <person name="Morishita M."/>
            <person name="Bunnoy A."/>
            <person name="Rodkhum C."/>
        </authorList>
    </citation>
    <scope>NUCLEOTIDE SEQUENCE [LARGE SCALE GENOMIC DNA]</scope>
    <source>
        <strain evidence="1 2">CNRT2201</strain>
    </source>
</reference>
<dbReference type="Pfam" id="PF12741">
    <property type="entry name" value="SusD-like"/>
    <property type="match status" value="1"/>
</dbReference>
<dbReference type="SUPFAM" id="SSF48452">
    <property type="entry name" value="TPR-like"/>
    <property type="match status" value="1"/>
</dbReference>
<name>A0ABW8P8G6_9FLAO</name>
<comment type="caution">
    <text evidence="1">The sequence shown here is derived from an EMBL/GenBank/DDBJ whole genome shotgun (WGS) entry which is preliminary data.</text>
</comment>
<keyword evidence="2" id="KW-1185">Reference proteome</keyword>
<proteinExistence type="predicted"/>
<gene>
    <name evidence="1" type="ORF">V3I07_07030</name>
</gene>
<dbReference type="EMBL" id="JAZGZP010000008">
    <property type="protein sequence ID" value="MFK7000646.1"/>
    <property type="molecule type" value="Genomic_DNA"/>
</dbReference>
<dbReference type="Pfam" id="PF12771">
    <property type="entry name" value="SusD-like_2"/>
    <property type="match status" value="1"/>
</dbReference>
<evidence type="ECO:0000313" key="2">
    <source>
        <dbReference type="Proteomes" id="UP001621706"/>
    </source>
</evidence>